<dbReference type="PROSITE" id="PS50011">
    <property type="entry name" value="PROTEIN_KINASE_DOM"/>
    <property type="match status" value="1"/>
</dbReference>
<organism evidence="4 5">
    <name type="scientific">Sorangium cellulosum (strain So ce56)</name>
    <name type="common">Polyangium cellulosum (strain So ce56)</name>
    <dbReference type="NCBI Taxonomy" id="448385"/>
    <lineage>
        <taxon>Bacteria</taxon>
        <taxon>Pseudomonadati</taxon>
        <taxon>Myxococcota</taxon>
        <taxon>Polyangia</taxon>
        <taxon>Polyangiales</taxon>
        <taxon>Polyangiaceae</taxon>
        <taxon>Sorangium</taxon>
    </lineage>
</organism>
<dbReference type="eggNOG" id="COG3899">
    <property type="taxonomic scope" value="Bacteria"/>
</dbReference>
<dbReference type="InterPro" id="IPR027417">
    <property type="entry name" value="P-loop_NTPase"/>
</dbReference>
<dbReference type="RefSeq" id="WP_012237306.1">
    <property type="nucleotide sequence ID" value="NC_010162.1"/>
</dbReference>
<dbReference type="PANTHER" id="PTHR16305:SF28">
    <property type="entry name" value="GUANYLATE CYCLASE DOMAIN-CONTAINING PROTEIN"/>
    <property type="match status" value="1"/>
</dbReference>
<dbReference type="eggNOG" id="COG0457">
    <property type="taxonomic scope" value="Bacteria"/>
</dbReference>
<sequence length="1295" mass="138107">MRVGDVIDRRFLIERLASSGGMGDVYRACDLVTNEPVALKVLQRRGLQEAIRFAREVEALEALTALRHAGIVRYIAHGATDAGQPYLAMEWLAGETLTERLTRSSLTIAESIALASRIASTLGVVHRAGIVHRDLKPSNLLLVGGAIEGVTLIDFGVVRLGAMDRHLTMPGTMLGTPGYMAPEQARSEPNIDPRADVFSLGCVLFKCLTGRSAFQGADGLSVLIKVILEEPPRLRELRGDIPEALDDLVARMLAKPPKDRPRDGDAVAAELLALDDAGVGAASSRPSNTLRGGEITTNERKMMCLVLARDASGDAEATRSQEEDLERSKALIAVAERYQGELEILESRSPLIVLTAGGAPTDLAAQSARCALALNALLGSVPVALVTGRAEMSARLPVGELIDRAVHLLPPAHAPAGADAVCMDEVTAGLLGARFDVTRDAGRLRLHGEREELASTPPLLGKPTPCVGRDRELALLEAAFSHCVEESTPSAVLVTAPAGAGKSRLRSELIRRLRDRGEDMEVWIGRGDPMSAGSAFALLAPALRRAIGLFEGEPMEARQRKLRARVARYGHAESARTAAFLGELVGVPFPDGDSVQLMAARRSPVLMSDQIRVAWEELLRAECSARPVLLVLEDLHWGDLPSVLLVDSALRNLGDQRLMVLALGRPEVRELFPKLWAGRGVHEVQLSGLPRRASERLVRQVLGEDVAPELLAMIVDRADGNAFYLEEQLRAVADGKGADLPETVVAMVQARIEALDIEARRALRAASVFGQTFWQGGVSALVGGAQVAPKLVELEQREVISRRGEGSLPGEVEYGFQHAIVREAAYGMLTDGDRRLGHRLAGEWLSRAGAGAVDAMALGEHFERGGELSRAAAAYCRAAEQALRAQDLAAAIERAERGVACGPNAQALGALRLVEAEAHVWRGELALAEQRGTEAVDRLPAGSAAWFSAIKHVAMAAGKLGGFERVERWMSAAQAAEAEAEGALVAKHMCLGEGAQLLVFGGRYAFADALIEAIEGDGTDLAEREVEVVARLHAARSARALVSGDPSACLAGLSAALAAFERAGDRGNACAFRMNVGYMHAELGDFAGAEEVLRSALSGAERMGLHDLAVATLSNLGHVLGYRGRIEEAERTEREAIALSQRLGDPRTEGSARTYLARIALLARDFEGAEQEARAAAEILQSAPPLRAAAVAARARALLGLGRFDEALSAAGEAFSMLNAIGAIEEGESAVRNVYAEALAANGMEADCAAAIAAARERLMERAGKISDPVWRERFLTIPENQRTLEMAARWGGAL</sequence>
<dbReference type="PANTHER" id="PTHR16305">
    <property type="entry name" value="TESTICULAR SOLUBLE ADENYLYL CYCLASE"/>
    <property type="match status" value="1"/>
</dbReference>
<dbReference type="Proteomes" id="UP000002139">
    <property type="component" value="Chromosome"/>
</dbReference>
<dbReference type="Pfam" id="PF00069">
    <property type="entry name" value="Pkinase"/>
    <property type="match status" value="1"/>
</dbReference>
<dbReference type="STRING" id="448385.sce4674"/>
<evidence type="ECO:0000313" key="4">
    <source>
        <dbReference type="EMBL" id="CAN94837.1"/>
    </source>
</evidence>
<dbReference type="CDD" id="cd14014">
    <property type="entry name" value="STKc_PknB_like"/>
    <property type="match status" value="1"/>
</dbReference>
<keyword evidence="5" id="KW-1185">Reference proteome</keyword>
<dbReference type="InterPro" id="IPR041664">
    <property type="entry name" value="AAA_16"/>
</dbReference>
<dbReference type="InterPro" id="IPR011009">
    <property type="entry name" value="Kinase-like_dom_sf"/>
</dbReference>
<evidence type="ECO:0000313" key="5">
    <source>
        <dbReference type="Proteomes" id="UP000002139"/>
    </source>
</evidence>
<proteinExistence type="predicted"/>
<dbReference type="EMBL" id="AM746676">
    <property type="protein sequence ID" value="CAN94837.1"/>
    <property type="molecule type" value="Genomic_DNA"/>
</dbReference>
<dbReference type="InterPro" id="IPR011990">
    <property type="entry name" value="TPR-like_helical_dom_sf"/>
</dbReference>
<dbReference type="PROSITE" id="PS00108">
    <property type="entry name" value="PROTEIN_KINASE_ST"/>
    <property type="match status" value="1"/>
</dbReference>
<dbReference type="SUPFAM" id="SSF56112">
    <property type="entry name" value="Protein kinase-like (PK-like)"/>
    <property type="match status" value="1"/>
</dbReference>
<dbReference type="Gene3D" id="1.25.40.10">
    <property type="entry name" value="Tetratricopeptide repeat domain"/>
    <property type="match status" value="1"/>
</dbReference>
<dbReference type="InterPro" id="IPR019734">
    <property type="entry name" value="TPR_rpt"/>
</dbReference>
<keyword evidence="4" id="KW-0808">Transferase</keyword>
<dbReference type="InterPro" id="IPR008271">
    <property type="entry name" value="Ser/Thr_kinase_AS"/>
</dbReference>
<evidence type="ECO:0000259" key="3">
    <source>
        <dbReference type="PROSITE" id="PS50011"/>
    </source>
</evidence>
<dbReference type="HOGENOM" id="CLU_006367_0_0_7"/>
<dbReference type="SMART" id="SM00028">
    <property type="entry name" value="TPR"/>
    <property type="match status" value="4"/>
</dbReference>
<dbReference type="SUPFAM" id="SSF52540">
    <property type="entry name" value="P-loop containing nucleoside triphosphate hydrolases"/>
    <property type="match status" value="1"/>
</dbReference>
<dbReference type="GO" id="GO:0004016">
    <property type="term" value="F:adenylate cyclase activity"/>
    <property type="evidence" value="ECO:0007669"/>
    <property type="project" value="TreeGrafter"/>
</dbReference>
<keyword evidence="1" id="KW-0547">Nucleotide-binding</keyword>
<dbReference type="SUPFAM" id="SSF48452">
    <property type="entry name" value="TPR-like"/>
    <property type="match status" value="1"/>
</dbReference>
<reference evidence="4 5" key="1">
    <citation type="journal article" date="2007" name="Nat. Biotechnol.">
        <title>Complete genome sequence of the myxobacterium Sorangium cellulosum.</title>
        <authorList>
            <person name="Schneiker S."/>
            <person name="Perlova O."/>
            <person name="Kaiser O."/>
            <person name="Gerth K."/>
            <person name="Alici A."/>
            <person name="Altmeyer M.O."/>
            <person name="Bartels D."/>
            <person name="Bekel T."/>
            <person name="Beyer S."/>
            <person name="Bode E."/>
            <person name="Bode H.B."/>
            <person name="Bolten C.J."/>
            <person name="Choudhuri J.V."/>
            <person name="Doss S."/>
            <person name="Elnakady Y.A."/>
            <person name="Frank B."/>
            <person name="Gaigalat L."/>
            <person name="Goesmann A."/>
            <person name="Groeger C."/>
            <person name="Gross F."/>
            <person name="Jelsbak L."/>
            <person name="Jelsbak L."/>
            <person name="Kalinowski J."/>
            <person name="Kegler C."/>
            <person name="Knauber T."/>
            <person name="Konietzny S."/>
            <person name="Kopp M."/>
            <person name="Krause L."/>
            <person name="Krug D."/>
            <person name="Linke B."/>
            <person name="Mahmud T."/>
            <person name="Martinez-Arias R."/>
            <person name="McHardy A.C."/>
            <person name="Merai M."/>
            <person name="Meyer F."/>
            <person name="Mormann S."/>
            <person name="Munoz-Dorado J."/>
            <person name="Perez J."/>
            <person name="Pradella S."/>
            <person name="Rachid S."/>
            <person name="Raddatz G."/>
            <person name="Rosenau F."/>
            <person name="Rueckert C."/>
            <person name="Sasse F."/>
            <person name="Scharfe M."/>
            <person name="Schuster S.C."/>
            <person name="Suen G."/>
            <person name="Treuner-Lange A."/>
            <person name="Velicer G.J."/>
            <person name="Vorholter F.-J."/>
            <person name="Weissman K.J."/>
            <person name="Welch R.D."/>
            <person name="Wenzel S.C."/>
            <person name="Whitworth D.E."/>
            <person name="Wilhelm S."/>
            <person name="Wittmann C."/>
            <person name="Bloecker H."/>
            <person name="Puehler A."/>
            <person name="Mueller R."/>
        </authorList>
    </citation>
    <scope>NUCLEOTIDE SEQUENCE [LARGE SCALE GENOMIC DNA]</scope>
    <source>
        <strain evidence="5">So ce56</strain>
    </source>
</reference>
<dbReference type="Pfam" id="PF13191">
    <property type="entry name" value="AAA_16"/>
    <property type="match status" value="1"/>
</dbReference>
<accession>A9FE05</accession>
<dbReference type="SMART" id="SM00220">
    <property type="entry name" value="S_TKc"/>
    <property type="match status" value="1"/>
</dbReference>
<dbReference type="InterPro" id="IPR000719">
    <property type="entry name" value="Prot_kinase_dom"/>
</dbReference>
<dbReference type="Gene3D" id="3.30.200.20">
    <property type="entry name" value="Phosphorylase Kinase, domain 1"/>
    <property type="match status" value="1"/>
</dbReference>
<protein>
    <submittedName>
        <fullName evidence="4">Protein kinase</fullName>
        <ecNumber evidence="4">2.7.11.1</ecNumber>
    </submittedName>
</protein>
<dbReference type="GO" id="GO:0004674">
    <property type="term" value="F:protein serine/threonine kinase activity"/>
    <property type="evidence" value="ECO:0007669"/>
    <property type="project" value="UniProtKB-EC"/>
</dbReference>
<name>A9FE05_SORC5</name>
<evidence type="ECO:0000256" key="1">
    <source>
        <dbReference type="ARBA" id="ARBA00022741"/>
    </source>
</evidence>
<dbReference type="Pfam" id="PF13424">
    <property type="entry name" value="TPR_12"/>
    <property type="match status" value="1"/>
</dbReference>
<dbReference type="BioCyc" id="SCEL448385:SCE_RS24005-MONOMER"/>
<dbReference type="Gene3D" id="1.10.510.10">
    <property type="entry name" value="Transferase(Phosphotransferase) domain 1"/>
    <property type="match status" value="1"/>
</dbReference>
<dbReference type="EC" id="2.7.11.1" evidence="4"/>
<keyword evidence="4" id="KW-0418">Kinase</keyword>
<gene>
    <name evidence="4" type="ordered locus">sce4674</name>
</gene>
<dbReference type="GO" id="GO:0005737">
    <property type="term" value="C:cytoplasm"/>
    <property type="evidence" value="ECO:0007669"/>
    <property type="project" value="TreeGrafter"/>
</dbReference>
<keyword evidence="2" id="KW-0067">ATP-binding</keyword>
<feature type="domain" description="Protein kinase" evidence="3">
    <location>
        <begin position="11"/>
        <end position="272"/>
    </location>
</feature>
<dbReference type="KEGG" id="scl:sce4674"/>
<dbReference type="OrthoDB" id="5476413at2"/>
<dbReference type="eggNOG" id="COG0515">
    <property type="taxonomic scope" value="Bacteria"/>
</dbReference>
<dbReference type="GO" id="GO:0005524">
    <property type="term" value="F:ATP binding"/>
    <property type="evidence" value="ECO:0007669"/>
    <property type="project" value="UniProtKB-KW"/>
</dbReference>
<evidence type="ECO:0000256" key="2">
    <source>
        <dbReference type="ARBA" id="ARBA00022840"/>
    </source>
</evidence>